<dbReference type="SMART" id="SM00226">
    <property type="entry name" value="LMWPc"/>
    <property type="match status" value="1"/>
</dbReference>
<dbReference type="Gene3D" id="3.40.50.2300">
    <property type="match status" value="1"/>
</dbReference>
<evidence type="ECO:0000256" key="2">
    <source>
        <dbReference type="ARBA" id="ARBA00013064"/>
    </source>
</evidence>
<dbReference type="Pfam" id="PF01451">
    <property type="entry name" value="LMWPc"/>
    <property type="match status" value="1"/>
</dbReference>
<dbReference type="RefSeq" id="WP_245630764.1">
    <property type="nucleotide sequence ID" value="NZ_FCOR01000013.1"/>
</dbReference>
<keyword evidence="8" id="KW-1185">Reference proteome</keyword>
<dbReference type="InterPro" id="IPR017867">
    <property type="entry name" value="Tyr_phospatase_low_mol_wt"/>
</dbReference>
<reference evidence="7 8" key="1">
    <citation type="submission" date="2016-01" db="EMBL/GenBank/DDBJ databases">
        <authorList>
            <person name="McClelland M."/>
            <person name="Jain A."/>
            <person name="Saraogi P."/>
            <person name="Mendelson R."/>
            <person name="Westerman R."/>
            <person name="SanMiguel P."/>
            <person name="Csonka L."/>
        </authorList>
    </citation>
    <scope>NUCLEOTIDE SEQUENCE [LARGE SCALE GENOMIC DNA]</scope>
    <source>
        <strain evidence="7 8">R-53146</strain>
    </source>
</reference>
<dbReference type="PANTHER" id="PTHR11717:SF7">
    <property type="entry name" value="LOW MOLECULAR WEIGHT PHOSPHOTYROSINE PROTEIN PHOSPHATASE"/>
    <property type="match status" value="1"/>
</dbReference>
<name>A0A0X3ARC3_9FLAO</name>
<dbReference type="SUPFAM" id="SSF52788">
    <property type="entry name" value="Phosphotyrosine protein phosphatases I"/>
    <property type="match status" value="1"/>
</dbReference>
<proteinExistence type="inferred from homology"/>
<dbReference type="EMBL" id="FCOR01000013">
    <property type="protein sequence ID" value="CVK16970.1"/>
    <property type="molecule type" value="Genomic_DNA"/>
</dbReference>
<dbReference type="PRINTS" id="PR00719">
    <property type="entry name" value="LMWPTPASE"/>
</dbReference>
<dbReference type="AlphaFoldDB" id="A0A0X3ARC3"/>
<feature type="domain" description="Phosphotyrosine protein phosphatase I" evidence="6">
    <location>
        <begin position="1"/>
        <end position="146"/>
    </location>
</feature>
<evidence type="ECO:0000259" key="6">
    <source>
        <dbReference type="SMART" id="SM00226"/>
    </source>
</evidence>
<gene>
    <name evidence="7" type="ORF">Ga0061079_11344</name>
</gene>
<accession>A0A0X3ARC3</accession>
<dbReference type="STRING" id="1586267.GCA_001418685_01837"/>
<dbReference type="InterPro" id="IPR023485">
    <property type="entry name" value="Ptyr_pPase"/>
</dbReference>
<keyword evidence="3" id="KW-0378">Hydrolase</keyword>
<evidence type="ECO:0000256" key="3">
    <source>
        <dbReference type="ARBA" id="ARBA00022801"/>
    </source>
</evidence>
<protein>
    <recommendedName>
        <fullName evidence="2">protein-tyrosine-phosphatase</fullName>
        <ecNumber evidence="2">3.1.3.48</ecNumber>
    </recommendedName>
</protein>
<dbReference type="EC" id="3.1.3.48" evidence="2"/>
<dbReference type="InterPro" id="IPR050438">
    <property type="entry name" value="LMW_PTPase"/>
</dbReference>
<dbReference type="Proteomes" id="UP000182761">
    <property type="component" value="Unassembled WGS sequence"/>
</dbReference>
<dbReference type="InterPro" id="IPR036196">
    <property type="entry name" value="Ptyr_pPase_sf"/>
</dbReference>
<comment type="similarity">
    <text evidence="1">Belongs to the low molecular weight phosphotyrosine protein phosphatase family.</text>
</comment>
<organism evidence="7 8">
    <name type="scientific">Apibacter mensalis</name>
    <dbReference type="NCBI Taxonomy" id="1586267"/>
    <lineage>
        <taxon>Bacteria</taxon>
        <taxon>Pseudomonadati</taxon>
        <taxon>Bacteroidota</taxon>
        <taxon>Flavobacteriia</taxon>
        <taxon>Flavobacteriales</taxon>
        <taxon>Weeksellaceae</taxon>
        <taxon>Apibacter</taxon>
    </lineage>
</organism>
<sequence>MKILMVCLGNVCRSPMAEGILRSKLPDSFTVDSAGITDYHVNEKPDKRAIEVCKKNNIDISKLRGRKFITSDFDEFDIIYVMDHANYSDIIFKAKKEADKKKVKLIMSESPTAVKQSVPDPFYGDIENFEKVFNQLNEACNYIAEKLIKH</sequence>
<dbReference type="CDD" id="cd16343">
    <property type="entry name" value="LMWPTP"/>
    <property type="match status" value="1"/>
</dbReference>
<feature type="active site" description="Nucleophile" evidence="5">
    <location>
        <position position="13"/>
    </location>
</feature>
<keyword evidence="4" id="KW-0904">Protein phosphatase</keyword>
<evidence type="ECO:0000256" key="4">
    <source>
        <dbReference type="ARBA" id="ARBA00022912"/>
    </source>
</evidence>
<feature type="active site" description="Proton donor" evidence="5">
    <location>
        <position position="120"/>
    </location>
</feature>
<evidence type="ECO:0000313" key="7">
    <source>
        <dbReference type="EMBL" id="CVK16970.1"/>
    </source>
</evidence>
<dbReference type="PANTHER" id="PTHR11717">
    <property type="entry name" value="LOW MOLECULAR WEIGHT PROTEIN TYROSINE PHOSPHATASE"/>
    <property type="match status" value="1"/>
</dbReference>
<evidence type="ECO:0000256" key="5">
    <source>
        <dbReference type="PIRSR" id="PIRSR617867-1"/>
    </source>
</evidence>
<evidence type="ECO:0000313" key="8">
    <source>
        <dbReference type="Proteomes" id="UP000182761"/>
    </source>
</evidence>
<evidence type="ECO:0000256" key="1">
    <source>
        <dbReference type="ARBA" id="ARBA00011063"/>
    </source>
</evidence>
<feature type="active site" description="Nucleophile" evidence="5">
    <location>
        <position position="7"/>
    </location>
</feature>
<dbReference type="GO" id="GO:0004725">
    <property type="term" value="F:protein tyrosine phosphatase activity"/>
    <property type="evidence" value="ECO:0007669"/>
    <property type="project" value="UniProtKB-EC"/>
</dbReference>